<keyword evidence="2" id="KW-0808">Transferase</keyword>
<evidence type="ECO:0000313" key="3">
    <source>
        <dbReference type="EMBL" id="MFC3677704.1"/>
    </source>
</evidence>
<reference evidence="4" key="1">
    <citation type="journal article" date="2019" name="Int. J. Syst. Evol. Microbiol.">
        <title>The Global Catalogue of Microorganisms (GCM) 10K type strain sequencing project: providing services to taxonomists for standard genome sequencing and annotation.</title>
        <authorList>
            <consortium name="The Broad Institute Genomics Platform"/>
            <consortium name="The Broad Institute Genome Sequencing Center for Infectious Disease"/>
            <person name="Wu L."/>
            <person name="Ma J."/>
        </authorList>
    </citation>
    <scope>NUCLEOTIDE SEQUENCE [LARGE SCALE GENOMIC DNA]</scope>
    <source>
        <strain evidence="4">KCTC 42182</strain>
    </source>
</reference>
<accession>A0ABV7VKJ6</accession>
<gene>
    <name evidence="3" type="ORF">ACFOOQ_19285</name>
</gene>
<evidence type="ECO:0000256" key="1">
    <source>
        <dbReference type="ARBA" id="ARBA00022676"/>
    </source>
</evidence>
<evidence type="ECO:0000313" key="4">
    <source>
        <dbReference type="Proteomes" id="UP001595711"/>
    </source>
</evidence>
<dbReference type="Gene3D" id="3.40.50.2000">
    <property type="entry name" value="Glycogen Phosphorylase B"/>
    <property type="match status" value="2"/>
</dbReference>
<evidence type="ECO:0000256" key="2">
    <source>
        <dbReference type="ARBA" id="ARBA00022679"/>
    </source>
</evidence>
<keyword evidence="4" id="KW-1185">Reference proteome</keyword>
<dbReference type="SUPFAM" id="SSF53756">
    <property type="entry name" value="UDP-Glycosyltransferase/glycogen phosphorylase"/>
    <property type="match status" value="1"/>
</dbReference>
<proteinExistence type="predicted"/>
<keyword evidence="1" id="KW-0328">Glycosyltransferase</keyword>
<dbReference type="EMBL" id="JBHRYJ010000005">
    <property type="protein sequence ID" value="MFC3677704.1"/>
    <property type="molecule type" value="Genomic_DNA"/>
</dbReference>
<dbReference type="PANTHER" id="PTHR30160:SF1">
    <property type="entry name" value="LIPOPOLYSACCHARIDE 1,2-N-ACETYLGLUCOSAMINETRANSFERASE-RELATED"/>
    <property type="match status" value="1"/>
</dbReference>
<dbReference type="Proteomes" id="UP001595711">
    <property type="component" value="Unassembled WGS sequence"/>
</dbReference>
<dbReference type="InterPro" id="IPR051199">
    <property type="entry name" value="LPS_LOS_Heptosyltrfase"/>
</dbReference>
<organism evidence="3 4">
    <name type="scientific">Ferrovibrio xuzhouensis</name>
    <dbReference type="NCBI Taxonomy" id="1576914"/>
    <lineage>
        <taxon>Bacteria</taxon>
        <taxon>Pseudomonadati</taxon>
        <taxon>Pseudomonadota</taxon>
        <taxon>Alphaproteobacteria</taxon>
        <taxon>Rhodospirillales</taxon>
        <taxon>Rhodospirillaceae</taxon>
        <taxon>Ferrovibrio</taxon>
    </lineage>
</organism>
<dbReference type="Pfam" id="PF01075">
    <property type="entry name" value="Glyco_transf_9"/>
    <property type="match status" value="1"/>
</dbReference>
<dbReference type="RefSeq" id="WP_379729285.1">
    <property type="nucleotide sequence ID" value="NZ_JBHRYJ010000005.1"/>
</dbReference>
<dbReference type="PANTHER" id="PTHR30160">
    <property type="entry name" value="TETRAACYLDISACCHARIDE 4'-KINASE-RELATED"/>
    <property type="match status" value="1"/>
</dbReference>
<dbReference type="InterPro" id="IPR002201">
    <property type="entry name" value="Glyco_trans_9"/>
</dbReference>
<protein>
    <submittedName>
        <fullName evidence="3">Glycosyltransferase family 9 protein</fullName>
    </submittedName>
</protein>
<comment type="caution">
    <text evidence="3">The sequence shown here is derived from an EMBL/GenBank/DDBJ whole genome shotgun (WGS) entry which is preliminary data.</text>
</comment>
<dbReference type="CDD" id="cd03789">
    <property type="entry name" value="GT9_LPS_heptosyltransferase"/>
    <property type="match status" value="1"/>
</dbReference>
<name>A0ABV7VKJ6_9PROT</name>
<sequence>MTILVIKHSALGDMILALPLFRAIRAHHPGERIVLLTTAPYVELTRASGCFDAIWTDSRPKLWQPGALLRLARLLRSEDFSRIYDLQGSQRTRRIYYRLMGSPRDRWVGNAAGCRHHIPDPVEPVHIAEHRRRQLALVGIPDPGLPDLSFLTADTGRYGLPPRYALLVPGGAPHRPAKRWPATAFAAMASHLAGRGITPVLIGQRAEQQAIDAITAACPAAVSLLGQTSVAELAALARSAALAVGNDTGPMHIIAAAGCPSLVLYSAESDPRKVSPRGDWVRLLQRPTLETLSAADAIAALPPPRGG</sequence>